<evidence type="ECO:0000313" key="3">
    <source>
        <dbReference type="EMBL" id="BBK83603.1"/>
    </source>
</evidence>
<gene>
    <name evidence="3" type="ORF">CacPP4_02180</name>
</gene>
<dbReference type="InterPro" id="IPR027417">
    <property type="entry name" value="P-loop_NTPase"/>
</dbReference>
<keyword evidence="4" id="KW-1185">Reference proteome</keyword>
<evidence type="ECO:0000259" key="2">
    <source>
        <dbReference type="Pfam" id="PF00005"/>
    </source>
</evidence>
<dbReference type="Proteomes" id="UP000318594">
    <property type="component" value="Chromosome"/>
</dbReference>
<feature type="domain" description="ABC transporter" evidence="2">
    <location>
        <begin position="83"/>
        <end position="126"/>
    </location>
</feature>
<evidence type="ECO:0000256" key="1">
    <source>
        <dbReference type="SAM" id="MobiDB-lite"/>
    </source>
</evidence>
<feature type="compositionally biased region" description="Basic and acidic residues" evidence="1">
    <location>
        <begin position="9"/>
        <end position="31"/>
    </location>
</feature>
<dbReference type="Pfam" id="PF00005">
    <property type="entry name" value="ABC_tran"/>
    <property type="match status" value="1"/>
</dbReference>
<dbReference type="InterPro" id="IPR003439">
    <property type="entry name" value="ABC_transporter-like_ATP-bd"/>
</dbReference>
<sequence>MLSRRRPSERRALGYEDKQREESNGCRRDPSGHLSRRNWVRQVRAFMWLEFSPDPMVTQTLQLEGVHFSYPRCKSRLFTELNLILGDTGPTVLLGLNGAGKTTLLRLCAGELQPSAGLIAVDGGKDPRSVVSLMPQ</sequence>
<reference evidence="3 4" key="1">
    <citation type="submission" date="2019-06" db="EMBL/GenBank/DDBJ databases">
        <title>Complete genome sequence of Cutibacterium acnes subsp. acnes NBRC 107605.</title>
        <authorList>
            <person name="Miura T."/>
            <person name="Furukawa M."/>
            <person name="Shimamura M."/>
            <person name="Ohyama Y."/>
            <person name="Yamazoe A."/>
            <person name="Kawasaki H."/>
        </authorList>
    </citation>
    <scope>NUCLEOTIDE SEQUENCE [LARGE SCALE GENOMIC DNA]</scope>
    <source>
        <strain evidence="3 4">NBRC 107605</strain>
    </source>
</reference>
<evidence type="ECO:0000313" key="4">
    <source>
        <dbReference type="Proteomes" id="UP000318594"/>
    </source>
</evidence>
<dbReference type="EMBL" id="AP019723">
    <property type="protein sequence ID" value="BBK83603.1"/>
    <property type="molecule type" value="Genomic_DNA"/>
</dbReference>
<proteinExistence type="predicted"/>
<feature type="region of interest" description="Disordered" evidence="1">
    <location>
        <begin position="1"/>
        <end position="32"/>
    </location>
</feature>
<protein>
    <recommendedName>
        <fullName evidence="2">ABC transporter domain-containing protein</fullName>
    </recommendedName>
</protein>
<accession>A0ABM7GWI8</accession>
<dbReference type="SUPFAM" id="SSF52540">
    <property type="entry name" value="P-loop containing nucleoside triphosphate hydrolases"/>
    <property type="match status" value="1"/>
</dbReference>
<organism evidence="3 4">
    <name type="scientific">Cutibacterium acnes subsp. acnes</name>
    <dbReference type="NCBI Taxonomy" id="1734925"/>
    <lineage>
        <taxon>Bacteria</taxon>
        <taxon>Bacillati</taxon>
        <taxon>Actinomycetota</taxon>
        <taxon>Actinomycetes</taxon>
        <taxon>Propionibacteriales</taxon>
        <taxon>Propionibacteriaceae</taxon>
        <taxon>Cutibacterium</taxon>
    </lineage>
</organism>
<name>A0ABM7GWI8_CUTAC</name>
<dbReference type="Gene3D" id="3.40.50.300">
    <property type="entry name" value="P-loop containing nucleotide triphosphate hydrolases"/>
    <property type="match status" value="1"/>
</dbReference>